<gene>
    <name evidence="3" type="ORF">BegalDRAFT_2869</name>
</gene>
<dbReference type="GO" id="GO:0035243">
    <property type="term" value="F:protein-arginine omega-N symmetric methyltransferase activity"/>
    <property type="evidence" value="ECO:0007669"/>
    <property type="project" value="TreeGrafter"/>
</dbReference>
<evidence type="ECO:0000313" key="4">
    <source>
        <dbReference type="Proteomes" id="UP000005744"/>
    </source>
</evidence>
<keyword evidence="1" id="KW-0489">Methyltransferase</keyword>
<dbReference type="InterPro" id="IPR003788">
    <property type="entry name" value="NDUFAF7"/>
</dbReference>
<organism evidence="3 4">
    <name type="scientific">Beggiatoa alba B18LD</name>
    <dbReference type="NCBI Taxonomy" id="395493"/>
    <lineage>
        <taxon>Bacteria</taxon>
        <taxon>Pseudomonadati</taxon>
        <taxon>Pseudomonadota</taxon>
        <taxon>Gammaproteobacteria</taxon>
        <taxon>Thiotrichales</taxon>
        <taxon>Thiotrichaceae</taxon>
        <taxon>Beggiatoa</taxon>
    </lineage>
</organism>
<dbReference type="Pfam" id="PF02636">
    <property type="entry name" value="Methyltransf_28"/>
    <property type="match status" value="1"/>
</dbReference>
<evidence type="ECO:0008006" key="5">
    <source>
        <dbReference type="Google" id="ProtNLM"/>
    </source>
</evidence>
<dbReference type="InterPro" id="IPR038375">
    <property type="entry name" value="NDUFAF7_sf"/>
</dbReference>
<proteinExistence type="predicted"/>
<sequence>MSLSLPDDPLAIEHHHRLKAYINAQIQQAGGAISFQAFMESALYAPQLGYYSAGMRKFGAGGDFVTAPELSALFSQCLAKQCQAVLNSVENGVIIEFGAGTGIMATDILRSLAQWDCLPSRYYIVELSPSLQQVQQETLKSQVPELFSRVEWLQQLPSEPVQGVILANEVLDAMPVQRFQLTDDDVLAFYVTAEMDIFQWQTRSTNDNVLRQQVEALRPLLPVGYTSEINPTLSAWVQSLADILEKGLAILIDYGFPRAEYYHPQRHQGTLMCHYRHQAHGDPLILVGLQDITAHVDFTAVAEATIGTDWNVAGYTNQANFLLSLGLMEALAQYQADEVRYYNMSQAVKRLLLPSEMGELFKVIGLSKHLDISLAGFTLDQRGRL</sequence>
<dbReference type="AlphaFoldDB" id="I3CJA8"/>
<dbReference type="SUPFAM" id="SSF53335">
    <property type="entry name" value="S-adenosyl-L-methionine-dependent methyltransferases"/>
    <property type="match status" value="1"/>
</dbReference>
<evidence type="ECO:0000313" key="3">
    <source>
        <dbReference type="EMBL" id="EIJ43701.1"/>
    </source>
</evidence>
<dbReference type="Proteomes" id="UP000005744">
    <property type="component" value="Unassembled WGS sequence"/>
</dbReference>
<evidence type="ECO:0000256" key="1">
    <source>
        <dbReference type="ARBA" id="ARBA00022603"/>
    </source>
</evidence>
<dbReference type="RefSeq" id="WP_002691101.1">
    <property type="nucleotide sequence ID" value="NZ_JH600070.1"/>
</dbReference>
<accession>I3CJA8</accession>
<dbReference type="OrthoDB" id="9794208at2"/>
<reference evidence="3 4" key="1">
    <citation type="submission" date="2011-11" db="EMBL/GenBank/DDBJ databases">
        <title>Improved High-Quality Draft sequence of Beggiatoa alba B18lD.</title>
        <authorList>
            <consortium name="US DOE Joint Genome Institute"/>
            <person name="Lucas S."/>
            <person name="Han J."/>
            <person name="Lapidus A."/>
            <person name="Cheng J.-F."/>
            <person name="Goodwin L."/>
            <person name="Pitluck S."/>
            <person name="Peters L."/>
            <person name="Mikhailova N."/>
            <person name="Held B."/>
            <person name="Detter J.C."/>
            <person name="Han C."/>
            <person name="Tapia R."/>
            <person name="Land M."/>
            <person name="Hauser L."/>
            <person name="Kyrpides N."/>
            <person name="Ivanova N."/>
            <person name="Pagani I."/>
            <person name="Samuel K."/>
            <person name="Teske A."/>
            <person name="Mueller J."/>
            <person name="Woyke T."/>
        </authorList>
    </citation>
    <scope>NUCLEOTIDE SEQUENCE [LARGE SCALE GENOMIC DNA]</scope>
    <source>
        <strain evidence="3 4">B18LD</strain>
    </source>
</reference>
<name>I3CJA8_9GAMM</name>
<dbReference type="HOGENOM" id="CLU_024840_1_0_6"/>
<protein>
    <recommendedName>
        <fullName evidence="5">SAM-dependent methyltransferase, MidA family</fullName>
    </recommendedName>
</protein>
<dbReference type="PANTHER" id="PTHR12049">
    <property type="entry name" value="PROTEIN ARGININE METHYLTRANSFERASE NDUFAF7, MITOCHONDRIAL"/>
    <property type="match status" value="1"/>
</dbReference>
<dbReference type="InterPro" id="IPR029063">
    <property type="entry name" value="SAM-dependent_MTases_sf"/>
</dbReference>
<dbReference type="STRING" id="395493.BegalDRAFT_2869"/>
<dbReference type="GO" id="GO:0032259">
    <property type="term" value="P:methylation"/>
    <property type="evidence" value="ECO:0007669"/>
    <property type="project" value="UniProtKB-KW"/>
</dbReference>
<dbReference type="eggNOG" id="COG1565">
    <property type="taxonomic scope" value="Bacteria"/>
</dbReference>
<keyword evidence="2" id="KW-0808">Transferase</keyword>
<dbReference type="Gene3D" id="3.40.50.12710">
    <property type="match status" value="1"/>
</dbReference>
<dbReference type="PANTHER" id="PTHR12049:SF7">
    <property type="entry name" value="PROTEIN ARGININE METHYLTRANSFERASE NDUFAF7, MITOCHONDRIAL"/>
    <property type="match status" value="1"/>
</dbReference>
<evidence type="ECO:0000256" key="2">
    <source>
        <dbReference type="ARBA" id="ARBA00022679"/>
    </source>
</evidence>
<keyword evidence="4" id="KW-1185">Reference proteome</keyword>
<dbReference type="EMBL" id="JH600070">
    <property type="protein sequence ID" value="EIJ43701.1"/>
    <property type="molecule type" value="Genomic_DNA"/>
</dbReference>